<reference evidence="1" key="1">
    <citation type="submission" date="2023-04" db="EMBL/GenBank/DDBJ databases">
        <title>Phytophthora fragariaefolia NBRC 109709.</title>
        <authorList>
            <person name="Ichikawa N."/>
            <person name="Sato H."/>
            <person name="Tonouchi N."/>
        </authorList>
    </citation>
    <scope>NUCLEOTIDE SEQUENCE</scope>
    <source>
        <strain evidence="1">NBRC 109709</strain>
    </source>
</reference>
<sequence length="138" mass="15708">MAAVWRKHKPDCDRLVEAREKVEQAGASVSGEPCSIDAESLMHLNRRSFAVYEKHGVEEPPGRGSTMALEKKLAFFLDFLKEHDSSSPENMDLPLAEKMFLNRRYSNAYRHATETFTASEINRLNALMRENHVGVSNR</sequence>
<dbReference type="EMBL" id="BSXT01003654">
    <property type="protein sequence ID" value="GMF55098.1"/>
    <property type="molecule type" value="Genomic_DNA"/>
</dbReference>
<dbReference type="AlphaFoldDB" id="A0A9W7D4X1"/>
<proteinExistence type="predicted"/>
<name>A0A9W7D4X1_9STRA</name>
<protein>
    <submittedName>
        <fullName evidence="1">Unnamed protein product</fullName>
    </submittedName>
</protein>
<organism evidence="1 2">
    <name type="scientific">Phytophthora fragariaefolia</name>
    <dbReference type="NCBI Taxonomy" id="1490495"/>
    <lineage>
        <taxon>Eukaryota</taxon>
        <taxon>Sar</taxon>
        <taxon>Stramenopiles</taxon>
        <taxon>Oomycota</taxon>
        <taxon>Peronosporomycetes</taxon>
        <taxon>Peronosporales</taxon>
        <taxon>Peronosporaceae</taxon>
        <taxon>Phytophthora</taxon>
    </lineage>
</organism>
<dbReference type="OrthoDB" id="119374at2759"/>
<evidence type="ECO:0000313" key="1">
    <source>
        <dbReference type="EMBL" id="GMF55098.1"/>
    </source>
</evidence>
<comment type="caution">
    <text evidence="1">The sequence shown here is derived from an EMBL/GenBank/DDBJ whole genome shotgun (WGS) entry which is preliminary data.</text>
</comment>
<accession>A0A9W7D4X1</accession>
<gene>
    <name evidence="1" type="ORF">Pfra01_002311900</name>
</gene>
<dbReference type="Proteomes" id="UP001165121">
    <property type="component" value="Unassembled WGS sequence"/>
</dbReference>
<keyword evidence="2" id="KW-1185">Reference proteome</keyword>
<evidence type="ECO:0000313" key="2">
    <source>
        <dbReference type="Proteomes" id="UP001165121"/>
    </source>
</evidence>